<proteinExistence type="predicted"/>
<sequence length="71" mass="8342">WVVDEDYRGVLKVVLFNHSDSDFEIWKKFRSWQIPNVARVVLDRLVPIKFKNVHFASDKMGPKDVILKAEA</sequence>
<dbReference type="Pfam" id="PF00692">
    <property type="entry name" value="dUTPase"/>
    <property type="match status" value="1"/>
</dbReference>
<gene>
    <name evidence="2" type="ORF">NQ318_008603</name>
</gene>
<accession>A0AAV8YWJ8</accession>
<evidence type="ECO:0000313" key="3">
    <source>
        <dbReference type="Proteomes" id="UP001162162"/>
    </source>
</evidence>
<feature type="non-terminal residue" evidence="2">
    <location>
        <position position="1"/>
    </location>
</feature>
<evidence type="ECO:0000259" key="1">
    <source>
        <dbReference type="Pfam" id="PF00692"/>
    </source>
</evidence>
<dbReference type="InterPro" id="IPR036157">
    <property type="entry name" value="dUTPase-like_sf"/>
</dbReference>
<feature type="domain" description="dUTPase-like" evidence="1">
    <location>
        <begin position="2"/>
        <end position="54"/>
    </location>
</feature>
<name>A0AAV8YWJ8_9CUCU</name>
<dbReference type="SUPFAM" id="SSF51283">
    <property type="entry name" value="dUTPase-like"/>
    <property type="match status" value="1"/>
</dbReference>
<dbReference type="EMBL" id="JAPWTK010000036">
    <property type="protein sequence ID" value="KAJ8955731.1"/>
    <property type="molecule type" value="Genomic_DNA"/>
</dbReference>
<protein>
    <recommendedName>
        <fullName evidence="1">dUTPase-like domain-containing protein</fullName>
    </recommendedName>
</protein>
<evidence type="ECO:0000313" key="2">
    <source>
        <dbReference type="EMBL" id="KAJ8955731.1"/>
    </source>
</evidence>
<dbReference type="Gene3D" id="2.70.40.10">
    <property type="match status" value="1"/>
</dbReference>
<dbReference type="InterPro" id="IPR029054">
    <property type="entry name" value="dUTPase-like"/>
</dbReference>
<keyword evidence="3" id="KW-1185">Reference proteome</keyword>
<reference evidence="2" key="1">
    <citation type="journal article" date="2023" name="Insect Mol. Biol.">
        <title>Genome sequencing provides insights into the evolution of gene families encoding plant cell wall-degrading enzymes in longhorned beetles.</title>
        <authorList>
            <person name="Shin N.R."/>
            <person name="Okamura Y."/>
            <person name="Kirsch R."/>
            <person name="Pauchet Y."/>
        </authorList>
    </citation>
    <scope>NUCLEOTIDE SEQUENCE</scope>
    <source>
        <strain evidence="2">AMC_N1</strain>
    </source>
</reference>
<dbReference type="AlphaFoldDB" id="A0AAV8YWJ8"/>
<dbReference type="Proteomes" id="UP001162162">
    <property type="component" value="Unassembled WGS sequence"/>
</dbReference>
<organism evidence="2 3">
    <name type="scientific">Aromia moschata</name>
    <dbReference type="NCBI Taxonomy" id="1265417"/>
    <lineage>
        <taxon>Eukaryota</taxon>
        <taxon>Metazoa</taxon>
        <taxon>Ecdysozoa</taxon>
        <taxon>Arthropoda</taxon>
        <taxon>Hexapoda</taxon>
        <taxon>Insecta</taxon>
        <taxon>Pterygota</taxon>
        <taxon>Neoptera</taxon>
        <taxon>Endopterygota</taxon>
        <taxon>Coleoptera</taxon>
        <taxon>Polyphaga</taxon>
        <taxon>Cucujiformia</taxon>
        <taxon>Chrysomeloidea</taxon>
        <taxon>Cerambycidae</taxon>
        <taxon>Cerambycinae</taxon>
        <taxon>Callichromatini</taxon>
        <taxon>Aromia</taxon>
    </lineage>
</organism>
<comment type="caution">
    <text evidence="2">The sequence shown here is derived from an EMBL/GenBank/DDBJ whole genome shotgun (WGS) entry which is preliminary data.</text>
</comment>